<name>A0A0F0LMN9_9MICO</name>
<proteinExistence type="predicted"/>
<protein>
    <submittedName>
        <fullName evidence="2">Uncharacterized protein</fullName>
    </submittedName>
</protein>
<sequence>MNTTTHRLVGAGLIGATVLGSIAVGAITAAPATAATPRAATAAADVTRGFDIVNTTKHTLELQGIDGAGDRDGYAPTGTKIAPGQSYHYEKVYYLLKRGETTLTFNYREALGNGSERISAFQVSLVVDAVSGTSIRTDAGDAFTIHNQGLSGRLTISEKDFSEITVPASDAQRQAELLNQTCISGLASCTFTPVAKEEGKAQIRLVAGGANNTEKAREGSVTTKVSAGTTSSVETTGSAKLTINGILEAGLTHKYGGTWSNTKEETKVQPYQVGAYKNFNMWSRVLTERVTGDFTVKLGKTTWKLSGVHFDIPRADADVLYDSAERALTEQEKANLPKIVDIKPVN</sequence>
<keyword evidence="1" id="KW-0732">Signal</keyword>
<feature type="signal peptide" evidence="1">
    <location>
        <begin position="1"/>
        <end position="34"/>
    </location>
</feature>
<comment type="caution">
    <text evidence="2">The sequence shown here is derived from an EMBL/GenBank/DDBJ whole genome shotgun (WGS) entry which is preliminary data.</text>
</comment>
<dbReference type="AlphaFoldDB" id="A0A0F0LMN9"/>
<organism evidence="2 3">
    <name type="scientific">Microbacterium azadirachtae</name>
    <dbReference type="NCBI Taxonomy" id="582680"/>
    <lineage>
        <taxon>Bacteria</taxon>
        <taxon>Bacillati</taxon>
        <taxon>Actinomycetota</taxon>
        <taxon>Actinomycetes</taxon>
        <taxon>Micrococcales</taxon>
        <taxon>Microbacteriaceae</taxon>
        <taxon>Microbacterium</taxon>
    </lineage>
</organism>
<dbReference type="Proteomes" id="UP000033740">
    <property type="component" value="Unassembled WGS sequence"/>
</dbReference>
<dbReference type="RefSeq" id="WP_045271478.1">
    <property type="nucleotide sequence ID" value="NZ_JYIX01000031.1"/>
</dbReference>
<evidence type="ECO:0000313" key="3">
    <source>
        <dbReference type="Proteomes" id="UP000033740"/>
    </source>
</evidence>
<evidence type="ECO:0000256" key="1">
    <source>
        <dbReference type="SAM" id="SignalP"/>
    </source>
</evidence>
<dbReference type="EMBL" id="JYIX01000031">
    <property type="protein sequence ID" value="KJL33949.1"/>
    <property type="molecule type" value="Genomic_DNA"/>
</dbReference>
<dbReference type="PATRIC" id="fig|582680.6.peg.1422"/>
<evidence type="ECO:0000313" key="2">
    <source>
        <dbReference type="EMBL" id="KJL33949.1"/>
    </source>
</evidence>
<reference evidence="2 3" key="1">
    <citation type="submission" date="2015-02" db="EMBL/GenBank/DDBJ databases">
        <title>Draft genome sequences of ten Microbacterium spp. with emphasis on heavy metal contaminated environments.</title>
        <authorList>
            <person name="Corretto E."/>
        </authorList>
    </citation>
    <scope>NUCLEOTIDE SEQUENCE [LARGE SCALE GENOMIC DNA]</scope>
    <source>
        <strain evidence="2 3">ARN176</strain>
    </source>
</reference>
<feature type="chain" id="PRO_5002445531" evidence="1">
    <location>
        <begin position="35"/>
        <end position="346"/>
    </location>
</feature>
<gene>
    <name evidence="2" type="ORF">RS86_01385</name>
</gene>
<accession>A0A0F0LMN9</accession>
<keyword evidence="3" id="KW-1185">Reference proteome</keyword>